<organism evidence="1 2">
    <name type="scientific">Mythimna loreyi</name>
    <dbReference type="NCBI Taxonomy" id="667449"/>
    <lineage>
        <taxon>Eukaryota</taxon>
        <taxon>Metazoa</taxon>
        <taxon>Ecdysozoa</taxon>
        <taxon>Arthropoda</taxon>
        <taxon>Hexapoda</taxon>
        <taxon>Insecta</taxon>
        <taxon>Pterygota</taxon>
        <taxon>Neoptera</taxon>
        <taxon>Endopterygota</taxon>
        <taxon>Lepidoptera</taxon>
        <taxon>Glossata</taxon>
        <taxon>Ditrysia</taxon>
        <taxon>Noctuoidea</taxon>
        <taxon>Noctuidae</taxon>
        <taxon>Noctuinae</taxon>
        <taxon>Hadenini</taxon>
        <taxon>Mythimna</taxon>
    </lineage>
</organism>
<evidence type="ECO:0000313" key="1">
    <source>
        <dbReference type="EMBL" id="KAJ8709734.1"/>
    </source>
</evidence>
<dbReference type="Proteomes" id="UP001231649">
    <property type="component" value="Chromosome 24"/>
</dbReference>
<proteinExistence type="predicted"/>
<protein>
    <submittedName>
        <fullName evidence="1">Uncharacterized protein</fullName>
    </submittedName>
</protein>
<keyword evidence="2" id="KW-1185">Reference proteome</keyword>
<dbReference type="EMBL" id="CM056800">
    <property type="protein sequence ID" value="KAJ8709734.1"/>
    <property type="molecule type" value="Genomic_DNA"/>
</dbReference>
<sequence length="144" mass="16902">MAQTARGGSFQDAVEIFRMMPCVGYLLLAMAKSYKIVYHRSVYENLVSELRSMWPRGEVSEEEHQILNTALKHLNYVIQGYYWCNNALLVIFLSPPFMEIIKILMGYEVPLILPFFYWFPFDPFQRGYYEVILGAQTWHATLSK</sequence>
<comment type="caution">
    <text evidence="1">The sequence shown here is derived from an EMBL/GenBank/DDBJ whole genome shotgun (WGS) entry which is preliminary data.</text>
</comment>
<name>A0ACC2Q6T7_9NEOP</name>
<accession>A0ACC2Q6T7</accession>
<gene>
    <name evidence="1" type="ORF">PYW08_009738</name>
</gene>
<reference evidence="1" key="1">
    <citation type="submission" date="2023-03" db="EMBL/GenBank/DDBJ databases">
        <title>Chromosome-level genomes of two armyworms, Mythimna separata and Mythimna loreyi, provide insights into the biosynthesis and reception of sex pheromones.</title>
        <authorList>
            <person name="Zhao H."/>
        </authorList>
    </citation>
    <scope>NUCLEOTIDE SEQUENCE</scope>
    <source>
        <strain evidence="1">BeijingLab</strain>
    </source>
</reference>
<evidence type="ECO:0000313" key="2">
    <source>
        <dbReference type="Proteomes" id="UP001231649"/>
    </source>
</evidence>